<dbReference type="Gene3D" id="2.130.10.10">
    <property type="entry name" value="YVTN repeat-like/Quinoprotein amine dehydrogenase"/>
    <property type="match status" value="1"/>
</dbReference>
<dbReference type="InterPro" id="IPR001680">
    <property type="entry name" value="WD40_rpt"/>
</dbReference>
<dbReference type="PANTHER" id="PTHR46433">
    <property type="entry name" value="ANK_REP_REGION DOMAIN-CONTAINING PROTEIN-RELATED"/>
    <property type="match status" value="1"/>
</dbReference>
<evidence type="ECO:0000256" key="3">
    <source>
        <dbReference type="SAM" id="MobiDB-lite"/>
    </source>
</evidence>
<dbReference type="InterPro" id="IPR011047">
    <property type="entry name" value="Quinoprotein_ADH-like_sf"/>
</dbReference>
<evidence type="ECO:0000313" key="6">
    <source>
        <dbReference type="Proteomes" id="UP000054408"/>
    </source>
</evidence>
<dbReference type="RefSeq" id="XP_013757755.1">
    <property type="nucleotide sequence ID" value="XM_013902301.1"/>
</dbReference>
<dbReference type="Gene3D" id="3.80.10.10">
    <property type="entry name" value="Ribonuclease Inhibitor"/>
    <property type="match status" value="2"/>
</dbReference>
<dbReference type="InterPro" id="IPR019775">
    <property type="entry name" value="WD40_repeat_CS"/>
</dbReference>
<evidence type="ECO:0000256" key="2">
    <source>
        <dbReference type="ARBA" id="ARBA00022737"/>
    </source>
</evidence>
<gene>
    <name evidence="5" type="ORF">AMSG_05709</name>
</gene>
<feature type="domain" description="DUF294" evidence="4">
    <location>
        <begin position="720"/>
        <end position="800"/>
    </location>
</feature>
<feature type="compositionally biased region" description="Low complexity" evidence="3">
    <location>
        <begin position="427"/>
        <end position="445"/>
    </location>
</feature>
<dbReference type="Pfam" id="PF10335">
    <property type="entry name" value="DUF294_C"/>
    <property type="match status" value="1"/>
</dbReference>
<dbReference type="InterPro" id="IPR018821">
    <property type="entry name" value="DUF294_put_nucleoTrafse_sb-bd"/>
</dbReference>
<dbReference type="InterPro" id="IPR015943">
    <property type="entry name" value="WD40/YVTN_repeat-like_dom_sf"/>
</dbReference>
<dbReference type="SUPFAM" id="SSF50998">
    <property type="entry name" value="Quinoprotein alcohol dehydrogenase-like"/>
    <property type="match status" value="1"/>
</dbReference>
<sequence>MSEGFLSRLAHTHALPAEDAVHVLQQELHDVAHASEGGAGAAMHAAYVAAMVATARAVATGGMTEVVSGLSVLYTDVVDPYAARLAAMESEAADELRLAFAHAMLDVVSTSLRPLADAKPGLAPDLLRRSKAMLERALMVTISLVDERPAMRGSASLLLHAIGGLVHALLEHAPEAARLSIRYATGHRPAMGYATSALALDDTHAARAAVTRALATYARAALIGSTDALISIVASDLAPTLRNTPAAQQDAANHWFHRARVLYGVGLHEHAKTVAHHVAQFLARPGLAVPGGYEMRGKAKALFHAAVGVGSGGSGHGACSGSGELIEDASDYPHLFLRLRYAVGWVRHLISGLLLLLPPLEGVPMMLADDAGVVYPLPEEPPRGPTDACPIPSALYSAFVSHLHAHKLLPDSLGRVRQVVNYPTMGTATSEASSSTASDRSGTSGNDDSVVLVSKALSPAELAAAVFAAPETRATLELACADPLFPGFTTLLHLQHALMRALLAHMWGLTDLVSSTPTGGASRGNSNAKTEYAFVALGSFSRMEACPFSDLDAILLVDPNAPPSFRDGLGARARFFELLVMSLGETQFHVVKDWHHRDVSIIESGFDLDEAHLSPVRTIVTPDELITLHVNAATELLKYEYDNVDPFTHAAREPSLVFGSARVFASYQAQLKQLFTSAAADFSPDVEAAADGVSLGALYALTTLDKNTGPGSAFAPVHLTTRSRDELSIKTHAIRFVTMTVGALALYLDGMGIEVPETVLRLQRLAQARLIPPRLAIELIRLHEWLFRTRFALHLSARRENDVVSRAAHGPTVAVLEKAASRILSPLYEAVRAFVASREPRNTISSLVYLRAAEFSARLDAVSDVIVSDVFGEAEDGSFDRLELLRSVDELAFMGVRRGAAIRRLHADVGALLFPGSDGESPDRGAPNDDSEVPGVESFGRAHVVYARGVHFKLYPLLPGHEISVSLLAQSLFSEYTLTPLVDVAVVRHGGREHLLLMGETISRFNMLMALQTSPSGQLVTGNSGLLEVLRGTMGFEFGVPTLPAPFAQLGTSKRPLEPSTNPSMARDERICFRSADGELGVNVALDMEQYSAAVLLALCVNPEDGKPDNHVVMLSEELPRRATPMVTEVADGKRAVVTYRAQVVSVDNEYGFVEATKASCPQVKSIYFCMSALSLPVPVHLRKVVTRWDARHALASWLQHLQAAECEFKHLGAAIGDDELGVRFVAGIVHVLFHKLARLRRALQIARVTHRELLFQMERELAEHYLSAFKDPKLATPIERMLKIASSNYQQRTVLTSLLATARLVGLSVPSATPDLSEFVTLTSAETIRNSQDRFVASGGAGPSQTTYDFAALAAARQDVLTHGSSSSVATLVEAGTAGERVGPDELLIELELLQEGENALEALIEHGDLRPFQALHLPQFKEAALKRLHLDKLGAELQRSVLKAIDGTLFVELHLPRCGELSDSVLKSIVSKCPALVELNVAHCSRIVSVGSVGIYAPLLQVLDVSHTSVTLKALDGIEASAPHLTWLNIEGVAAIADSPRRIFQASPGLVWSRLPLRLQYGLVLLHECAPSAQASGAVASLGSIPLFEFSAAARKRRKKHDKKVVAALKERWRSMAASGSRSRSGSLLSSSSAGSSFMASFKASLSASSCSSMSSLEPSVEVSESQQVQFSVDLGHPPMATAGLGLLDRETALASFVMLVELDLVNTGLRVLHASVLCELLCDERMQQLRKLNVSWNELGNIGTSLLAQVWSSAGSQRSFVGLQVLDMRFNAIDDHGYENLASIREHEPPSSPRYILFDEPYSPRPRLLSLHAYETSEADWELLARARKQKVSAMVVLRTDVVVVGTPSGAVYAWDVHSGSEPTLVANLHSAVHGLLQHPMDRSLVVATASGAFQLDVWSGVELNRMELLSGVEARVVASIGLCATAVGCSDGVVRFWDTGSNEVLSELDTKGGAVTALTLLGDGTLAIGFESGTVEIVELAGGRCVLSLTKGHRAAVTSVTDMGDGHVVSTGADGRMLAWDLRLVARSTTHRVVFEMRRSAPASAIRAAIRLPDGALFAVATQHSQQSLHLVDIDGGLVATFEGELTRSVSAIGMLPTGELVTAARAFTGL</sequence>
<dbReference type="SMART" id="SM00320">
    <property type="entry name" value="WD40"/>
    <property type="match status" value="5"/>
</dbReference>
<name>A0A0L0DC48_THETB</name>
<keyword evidence="6" id="KW-1185">Reference proteome</keyword>
<organism evidence="5 6">
    <name type="scientific">Thecamonas trahens ATCC 50062</name>
    <dbReference type="NCBI Taxonomy" id="461836"/>
    <lineage>
        <taxon>Eukaryota</taxon>
        <taxon>Apusozoa</taxon>
        <taxon>Apusomonadida</taxon>
        <taxon>Apusomonadidae</taxon>
        <taxon>Thecamonas</taxon>
    </lineage>
</organism>
<dbReference type="InterPro" id="IPR032675">
    <property type="entry name" value="LRR_dom_sf"/>
</dbReference>
<evidence type="ECO:0000313" key="5">
    <source>
        <dbReference type="EMBL" id="KNC49656.1"/>
    </source>
</evidence>
<dbReference type="PROSITE" id="PS00678">
    <property type="entry name" value="WD_REPEATS_1"/>
    <property type="match status" value="1"/>
</dbReference>
<dbReference type="SUPFAM" id="SSF52047">
    <property type="entry name" value="RNI-like"/>
    <property type="match status" value="1"/>
</dbReference>
<reference evidence="5 6" key="1">
    <citation type="submission" date="2010-05" db="EMBL/GenBank/DDBJ databases">
        <title>The Genome Sequence of Thecamonas trahens ATCC 50062.</title>
        <authorList>
            <consortium name="The Broad Institute Genome Sequencing Platform"/>
            <person name="Russ C."/>
            <person name="Cuomo C."/>
            <person name="Shea T."/>
            <person name="Young S.K."/>
            <person name="Zeng Q."/>
            <person name="Koehrsen M."/>
            <person name="Haas B."/>
            <person name="Borodovsky M."/>
            <person name="Guigo R."/>
            <person name="Alvarado L."/>
            <person name="Berlin A."/>
            <person name="Bochicchio J."/>
            <person name="Borenstein D."/>
            <person name="Chapman S."/>
            <person name="Chen Z."/>
            <person name="Freedman E."/>
            <person name="Gellesch M."/>
            <person name="Goldberg J."/>
            <person name="Griggs A."/>
            <person name="Gujja S."/>
            <person name="Heilman E."/>
            <person name="Heiman D."/>
            <person name="Hepburn T."/>
            <person name="Howarth C."/>
            <person name="Jen D."/>
            <person name="Larson L."/>
            <person name="Mehta T."/>
            <person name="Park D."/>
            <person name="Pearson M."/>
            <person name="Roberts A."/>
            <person name="Saif S."/>
            <person name="Shenoy N."/>
            <person name="Sisk P."/>
            <person name="Stolte C."/>
            <person name="Sykes S."/>
            <person name="Thomson T."/>
            <person name="Walk T."/>
            <person name="White J."/>
            <person name="Yandava C."/>
            <person name="Burger G."/>
            <person name="Gray M.W."/>
            <person name="Holland P.W.H."/>
            <person name="King N."/>
            <person name="Lang F.B.F."/>
            <person name="Roger A.J."/>
            <person name="Ruiz-Trillo I."/>
            <person name="Lander E."/>
            <person name="Nusbaum C."/>
        </authorList>
    </citation>
    <scope>NUCLEOTIDE SEQUENCE [LARGE SCALE GENOMIC DNA]</scope>
    <source>
        <strain evidence="5 6">ATCC 50062</strain>
    </source>
</reference>
<dbReference type="EMBL" id="GL349456">
    <property type="protein sequence ID" value="KNC49656.1"/>
    <property type="molecule type" value="Genomic_DNA"/>
</dbReference>
<proteinExistence type="predicted"/>
<dbReference type="GeneID" id="25565055"/>
<dbReference type="STRING" id="461836.A0A0L0DC48"/>
<protein>
    <recommendedName>
        <fullName evidence="4">DUF294 domain-containing protein</fullName>
    </recommendedName>
</protein>
<keyword evidence="2" id="KW-0677">Repeat</keyword>
<feature type="region of interest" description="Disordered" evidence="3">
    <location>
        <begin position="427"/>
        <end position="446"/>
    </location>
</feature>
<accession>A0A0L0DC48</accession>
<evidence type="ECO:0000256" key="1">
    <source>
        <dbReference type="ARBA" id="ARBA00022574"/>
    </source>
</evidence>
<dbReference type="Proteomes" id="UP000054408">
    <property type="component" value="Unassembled WGS sequence"/>
</dbReference>
<dbReference type="PANTHER" id="PTHR46433:SF1">
    <property type="entry name" value="ANKYRIN REPEAT-CONTAINING PROTEIN"/>
    <property type="match status" value="1"/>
</dbReference>
<keyword evidence="1" id="KW-0853">WD repeat</keyword>
<evidence type="ECO:0000259" key="4">
    <source>
        <dbReference type="Pfam" id="PF10335"/>
    </source>
</evidence>